<dbReference type="PRINTS" id="PR00622">
    <property type="entry name" value="HISTONEH3"/>
</dbReference>
<evidence type="ECO:0000259" key="3">
    <source>
        <dbReference type="Pfam" id="PF00125"/>
    </source>
</evidence>
<evidence type="ECO:0000256" key="2">
    <source>
        <dbReference type="SAM" id="Coils"/>
    </source>
</evidence>
<dbReference type="Gene3D" id="1.10.20.10">
    <property type="entry name" value="Histone, subunit A"/>
    <property type="match status" value="1"/>
</dbReference>
<dbReference type="Proteomes" id="UP001146793">
    <property type="component" value="Unassembled WGS sequence"/>
</dbReference>
<dbReference type="Pfam" id="PF00125">
    <property type="entry name" value="Histone"/>
    <property type="match status" value="1"/>
</dbReference>
<dbReference type="SUPFAM" id="SSF47113">
    <property type="entry name" value="Histone-fold"/>
    <property type="match status" value="1"/>
</dbReference>
<dbReference type="EMBL" id="JANTQA010000051">
    <property type="protein sequence ID" value="KAJ3429894.1"/>
    <property type="molecule type" value="Genomic_DNA"/>
</dbReference>
<protein>
    <submittedName>
        <fullName evidence="4">Histone H3.3</fullName>
    </submittedName>
</protein>
<feature type="domain" description="Core Histone H2A/H2B/H3" evidence="3">
    <location>
        <begin position="605"/>
        <end position="691"/>
    </location>
</feature>
<dbReference type="SMART" id="SM00428">
    <property type="entry name" value="H3"/>
    <property type="match status" value="1"/>
</dbReference>
<dbReference type="GO" id="GO:0046982">
    <property type="term" value="F:protein heterodimerization activity"/>
    <property type="evidence" value="ECO:0007669"/>
    <property type="project" value="InterPro"/>
</dbReference>
<evidence type="ECO:0000313" key="5">
    <source>
        <dbReference type="Proteomes" id="UP001146793"/>
    </source>
</evidence>
<reference evidence="4" key="1">
    <citation type="submission" date="2022-08" db="EMBL/GenBank/DDBJ databases">
        <title>Novel sulphate-reducing endosymbionts in the free-living metamonad Anaeramoeba.</title>
        <authorList>
            <person name="Jerlstrom-Hultqvist J."/>
            <person name="Cepicka I."/>
            <person name="Gallot-Lavallee L."/>
            <person name="Salas-Leiva D."/>
            <person name="Curtis B.A."/>
            <person name="Zahonova K."/>
            <person name="Pipaliya S."/>
            <person name="Dacks J."/>
            <person name="Roger A.J."/>
        </authorList>
    </citation>
    <scope>NUCLEOTIDE SEQUENCE</scope>
    <source>
        <strain evidence="4">Busselton2</strain>
    </source>
</reference>
<accession>A0AAV7YR18</accession>
<comment type="similarity">
    <text evidence="1">Belongs to the histone H3 family.</text>
</comment>
<dbReference type="InterPro" id="IPR007125">
    <property type="entry name" value="H2A/H2B/H3"/>
</dbReference>
<dbReference type="InterPro" id="IPR000164">
    <property type="entry name" value="Histone_H3/CENP-A"/>
</dbReference>
<keyword evidence="2" id="KW-0175">Coiled coil</keyword>
<dbReference type="InterPro" id="IPR043136">
    <property type="entry name" value="B30.2/SPRY_sf"/>
</dbReference>
<comment type="caution">
    <text evidence="4">The sequence shown here is derived from an EMBL/GenBank/DDBJ whole genome shotgun (WGS) entry which is preliminary data.</text>
</comment>
<name>A0AAV7YR18_9EUKA</name>
<evidence type="ECO:0000256" key="1">
    <source>
        <dbReference type="ARBA" id="ARBA00010343"/>
    </source>
</evidence>
<sequence>MPRKTEEQRKLEEKMKRLDEELIKEESSELSFDASEDETILLLNKNQKLAQKINNLSRVEKDYYDPILKHRRLFFTETRYLTPQYISSEELKEKAENLDQNFGSELNPKIMLESYNENQKFDFINHTIKIYNEDKKLMKDYEIGNRKRLFEKFPVEKYLQDELKKKNKGKLEMDNQEKYDHARKGVLDDLTKRANKIMEESQRKIQGLNLGGGFQERIKFENYFNPILGMLKGTSKYIEVNKKIDRLNNNQELIEYKVNDLPGKTGFLTIYSQNCLPANGSGCYIWEIQFARVVPKAAIKVGVTPKLSEIIKSQRKLEKRDKKLENYREKLDSQIEIGDLPGSYAINGVGDAFDNTAMFKFCSEFNANDKLTFCYNSDLKYLALAKNGRYLGKLGFNIINNLYFAITFYSRSIKVNQLILNRDKNHFPVTFNRINNTFGNIYINRFCDPKDDLLGKIQPVLNSSKIFHASQGNFFFKQMIARVFSRFVSWVHPFVKKILIGNSFLTLEEQINIKDYALLAKNRIKLYFIICYGADNKERNEQMYAFILEFLFFINLYATWISAPNALIASKIIQHNLADRKKREEKEESKKDAKGVTKRRKIYQGRNALREIKKFQKSIDLQNPKQSFQRVIPSGAIKYRPVNRFGKAGLHALQEANENLLIGVLSDTNLCVIHAKILTIMDKDLGTVRRL</sequence>
<dbReference type="GO" id="GO:0003677">
    <property type="term" value="F:DNA binding"/>
    <property type="evidence" value="ECO:0007669"/>
    <property type="project" value="InterPro"/>
</dbReference>
<dbReference type="GO" id="GO:0000786">
    <property type="term" value="C:nucleosome"/>
    <property type="evidence" value="ECO:0007669"/>
    <property type="project" value="InterPro"/>
</dbReference>
<gene>
    <name evidence="4" type="ORF">M0812_22894</name>
</gene>
<proteinExistence type="inferred from homology"/>
<dbReference type="GO" id="GO:0030527">
    <property type="term" value="F:structural constituent of chromatin"/>
    <property type="evidence" value="ECO:0007669"/>
    <property type="project" value="InterPro"/>
</dbReference>
<dbReference type="AlphaFoldDB" id="A0AAV7YR18"/>
<dbReference type="InterPro" id="IPR009072">
    <property type="entry name" value="Histone-fold"/>
</dbReference>
<organism evidence="4 5">
    <name type="scientific">Anaeramoeba flamelloides</name>
    <dbReference type="NCBI Taxonomy" id="1746091"/>
    <lineage>
        <taxon>Eukaryota</taxon>
        <taxon>Metamonada</taxon>
        <taxon>Anaeramoebidae</taxon>
        <taxon>Anaeramoeba</taxon>
    </lineage>
</organism>
<evidence type="ECO:0000313" key="4">
    <source>
        <dbReference type="EMBL" id="KAJ3429894.1"/>
    </source>
</evidence>
<dbReference type="PANTHER" id="PTHR11426">
    <property type="entry name" value="HISTONE H3"/>
    <property type="match status" value="1"/>
</dbReference>
<dbReference type="Gene3D" id="2.60.120.920">
    <property type="match status" value="1"/>
</dbReference>
<feature type="coiled-coil region" evidence="2">
    <location>
        <begin position="1"/>
        <end position="62"/>
    </location>
</feature>